<organism evidence="1">
    <name type="scientific">Arundo donax</name>
    <name type="common">Giant reed</name>
    <name type="synonym">Donax arundinaceus</name>
    <dbReference type="NCBI Taxonomy" id="35708"/>
    <lineage>
        <taxon>Eukaryota</taxon>
        <taxon>Viridiplantae</taxon>
        <taxon>Streptophyta</taxon>
        <taxon>Embryophyta</taxon>
        <taxon>Tracheophyta</taxon>
        <taxon>Spermatophyta</taxon>
        <taxon>Magnoliopsida</taxon>
        <taxon>Liliopsida</taxon>
        <taxon>Poales</taxon>
        <taxon>Poaceae</taxon>
        <taxon>PACMAD clade</taxon>
        <taxon>Arundinoideae</taxon>
        <taxon>Arundineae</taxon>
        <taxon>Arundo</taxon>
    </lineage>
</organism>
<dbReference type="AlphaFoldDB" id="A0A0A9A1S6"/>
<dbReference type="EMBL" id="GBRH01254930">
    <property type="protein sequence ID" value="JAD42965.1"/>
    <property type="molecule type" value="Transcribed_RNA"/>
</dbReference>
<accession>A0A0A9A1S6</accession>
<name>A0A0A9A1S6_ARUDO</name>
<reference evidence="1" key="1">
    <citation type="submission" date="2014-09" db="EMBL/GenBank/DDBJ databases">
        <authorList>
            <person name="Magalhaes I.L.F."/>
            <person name="Oliveira U."/>
            <person name="Santos F.R."/>
            <person name="Vidigal T.H.D.A."/>
            <person name="Brescovit A.D."/>
            <person name="Santos A.J."/>
        </authorList>
    </citation>
    <scope>NUCLEOTIDE SEQUENCE</scope>
    <source>
        <tissue evidence="1">Shoot tissue taken approximately 20 cm above the soil surface</tissue>
    </source>
</reference>
<protein>
    <submittedName>
        <fullName evidence="1">Uncharacterized protein</fullName>
    </submittedName>
</protein>
<sequence>MLLLLLLWLHSVLLVYSLRPYKVAHILSIL</sequence>
<evidence type="ECO:0000313" key="1">
    <source>
        <dbReference type="EMBL" id="JAD42965.1"/>
    </source>
</evidence>
<proteinExistence type="predicted"/>
<reference evidence="1" key="2">
    <citation type="journal article" date="2015" name="Data Brief">
        <title>Shoot transcriptome of the giant reed, Arundo donax.</title>
        <authorList>
            <person name="Barrero R.A."/>
            <person name="Guerrero F.D."/>
            <person name="Moolhuijzen P."/>
            <person name="Goolsby J.A."/>
            <person name="Tidwell J."/>
            <person name="Bellgard S.E."/>
            <person name="Bellgard M.I."/>
        </authorList>
    </citation>
    <scope>NUCLEOTIDE SEQUENCE</scope>
    <source>
        <tissue evidence="1">Shoot tissue taken approximately 20 cm above the soil surface</tissue>
    </source>
</reference>